<dbReference type="GO" id="GO:0003824">
    <property type="term" value="F:catalytic activity"/>
    <property type="evidence" value="ECO:0007669"/>
    <property type="project" value="InterPro"/>
</dbReference>
<dbReference type="SFLD" id="SFLDG01386">
    <property type="entry name" value="main_SPASM_domain-containing"/>
    <property type="match status" value="1"/>
</dbReference>
<evidence type="ECO:0000259" key="5">
    <source>
        <dbReference type="PROSITE" id="PS51918"/>
    </source>
</evidence>
<evidence type="ECO:0000256" key="4">
    <source>
        <dbReference type="ARBA" id="ARBA00023014"/>
    </source>
</evidence>
<reference evidence="6 7" key="1">
    <citation type="submission" date="2016-10" db="EMBL/GenBank/DDBJ databases">
        <authorList>
            <person name="de Groot N.N."/>
        </authorList>
    </citation>
    <scope>NUCLEOTIDE SEQUENCE [LARGE SCALE GENOMIC DNA]</scope>
    <source>
        <strain evidence="6 7">AR40</strain>
    </source>
</reference>
<dbReference type="CDD" id="cd01335">
    <property type="entry name" value="Radical_SAM"/>
    <property type="match status" value="1"/>
</dbReference>
<evidence type="ECO:0000313" key="6">
    <source>
        <dbReference type="EMBL" id="SES41649.1"/>
    </source>
</evidence>
<evidence type="ECO:0000313" key="7">
    <source>
        <dbReference type="Proteomes" id="UP000182584"/>
    </source>
</evidence>
<dbReference type="InterPro" id="IPR023885">
    <property type="entry name" value="4Fe4S-binding_SPASM_dom"/>
</dbReference>
<keyword evidence="4" id="KW-0411">Iron-sulfur</keyword>
<dbReference type="PROSITE" id="PS51918">
    <property type="entry name" value="RADICAL_SAM"/>
    <property type="match status" value="1"/>
</dbReference>
<feature type="domain" description="Radical SAM core" evidence="5">
    <location>
        <begin position="96"/>
        <end position="306"/>
    </location>
</feature>
<sequence length="416" mass="48279">MISTPKNIRVTQTRDNNEFLLYNSISGEEYNIDATMLEVLKEVEEQSPQNREELLKIVSNMSTDSEEIVDFMFEEEIWKSVEEKNSNIHDVETNLQYPLTTLTIELTNLCTLNCIHCYGKFGHNKIKHEYSLKEIVELKKQMDKLSVRTVVLTGGDAFLNHEIIKIAKFFLENGFKVTVLSNGWNDISLFCEELSGYAYSIAFSIDGLEDQHDYIRGRKQSFTHVLKALEIANRYQNVATKVNITVMKKNIHQIDKLIEYLKSTFPNTSINAGLIIPVGDNDIDFKEDEFERLEEKCPWIFEKFIKDKDREERCFGGVSLCSLDAQGNVTICTAAREKDFILGNIRDRSLYDIWMKPSPKIERMRKEFHQNHEKCKECANKRRCKKVQDCRVYALKYTGDMDNPSPICCYVASKEN</sequence>
<dbReference type="EMBL" id="FOGJ01000045">
    <property type="protein sequence ID" value="SES41649.1"/>
    <property type="molecule type" value="Genomic_DNA"/>
</dbReference>
<dbReference type="Pfam" id="PF13186">
    <property type="entry name" value="SPASM"/>
    <property type="match status" value="1"/>
</dbReference>
<dbReference type="InterPro" id="IPR013785">
    <property type="entry name" value="Aldolase_TIM"/>
</dbReference>
<keyword evidence="2" id="KW-0479">Metal-binding</keyword>
<protein>
    <submittedName>
        <fullName evidence="6">Radical SAM additional 4Fe4S-binding SPASM domain-containing protein</fullName>
    </submittedName>
</protein>
<gene>
    <name evidence="6" type="ORF">SAMN04487884_14513</name>
</gene>
<dbReference type="PANTHER" id="PTHR11228:SF7">
    <property type="entry name" value="PQQA PEPTIDE CYCLASE"/>
    <property type="match status" value="1"/>
</dbReference>
<dbReference type="SUPFAM" id="SSF102114">
    <property type="entry name" value="Radical SAM enzymes"/>
    <property type="match status" value="1"/>
</dbReference>
<organism evidence="6 7">
    <name type="scientific">Butyrivibrio fibrisolvens</name>
    <dbReference type="NCBI Taxonomy" id="831"/>
    <lineage>
        <taxon>Bacteria</taxon>
        <taxon>Bacillati</taxon>
        <taxon>Bacillota</taxon>
        <taxon>Clostridia</taxon>
        <taxon>Lachnospirales</taxon>
        <taxon>Lachnospiraceae</taxon>
        <taxon>Butyrivibrio</taxon>
    </lineage>
</organism>
<dbReference type="GO" id="GO:0051536">
    <property type="term" value="F:iron-sulfur cluster binding"/>
    <property type="evidence" value="ECO:0007669"/>
    <property type="project" value="UniProtKB-KW"/>
</dbReference>
<dbReference type="NCBIfam" id="TIGR04085">
    <property type="entry name" value="rSAM_more_4Fe4S"/>
    <property type="match status" value="1"/>
</dbReference>
<dbReference type="GO" id="GO:0046872">
    <property type="term" value="F:metal ion binding"/>
    <property type="evidence" value="ECO:0007669"/>
    <property type="project" value="UniProtKB-KW"/>
</dbReference>
<dbReference type="Pfam" id="PF04055">
    <property type="entry name" value="Radical_SAM"/>
    <property type="match status" value="1"/>
</dbReference>
<dbReference type="SFLD" id="SFLDS00029">
    <property type="entry name" value="Radical_SAM"/>
    <property type="match status" value="1"/>
</dbReference>
<dbReference type="PANTHER" id="PTHR11228">
    <property type="entry name" value="RADICAL SAM DOMAIN PROTEIN"/>
    <property type="match status" value="1"/>
</dbReference>
<keyword evidence="3" id="KW-0408">Iron</keyword>
<dbReference type="InterPro" id="IPR007197">
    <property type="entry name" value="rSAM"/>
</dbReference>
<dbReference type="InterPro" id="IPR050377">
    <property type="entry name" value="Radical_SAM_PqqE_MftC-like"/>
</dbReference>
<name>A0A1H9X6E0_BUTFI</name>
<dbReference type="Proteomes" id="UP000182584">
    <property type="component" value="Unassembled WGS sequence"/>
</dbReference>
<proteinExistence type="predicted"/>
<dbReference type="InterPro" id="IPR058240">
    <property type="entry name" value="rSAM_sf"/>
</dbReference>
<dbReference type="Gene3D" id="3.20.20.70">
    <property type="entry name" value="Aldolase class I"/>
    <property type="match status" value="1"/>
</dbReference>
<keyword evidence="1" id="KW-0949">S-adenosyl-L-methionine</keyword>
<dbReference type="RefSeq" id="WP_074758961.1">
    <property type="nucleotide sequence ID" value="NZ_FOGJ01000045.1"/>
</dbReference>
<dbReference type="AlphaFoldDB" id="A0A1H9X6E0"/>
<evidence type="ECO:0000256" key="2">
    <source>
        <dbReference type="ARBA" id="ARBA00022723"/>
    </source>
</evidence>
<dbReference type="OrthoDB" id="9810775at2"/>
<accession>A0A1H9X6E0</accession>
<evidence type="ECO:0000256" key="3">
    <source>
        <dbReference type="ARBA" id="ARBA00023004"/>
    </source>
</evidence>
<evidence type="ECO:0000256" key="1">
    <source>
        <dbReference type="ARBA" id="ARBA00022691"/>
    </source>
</evidence>
<dbReference type="SFLD" id="SFLDG01067">
    <property type="entry name" value="SPASM/twitch_domain_containing"/>
    <property type="match status" value="1"/>
</dbReference>